<reference evidence="1" key="1">
    <citation type="submission" date="2016-05" db="EMBL/GenBank/DDBJ databases">
        <authorList>
            <person name="Lavstsen T."/>
            <person name="Jespersen J.S."/>
        </authorList>
    </citation>
    <scope>NUCLEOTIDE SEQUENCE</scope>
    <source>
        <tissue evidence="1">Brain</tissue>
    </source>
</reference>
<dbReference type="AlphaFoldDB" id="A0A1A8HWA4"/>
<feature type="non-terminal residue" evidence="1">
    <location>
        <position position="59"/>
    </location>
</feature>
<organism evidence="1">
    <name type="scientific">Nothobranchius kuhntae</name>
    <name type="common">Beira killifish</name>
    <dbReference type="NCBI Taxonomy" id="321403"/>
    <lineage>
        <taxon>Eukaryota</taxon>
        <taxon>Metazoa</taxon>
        <taxon>Chordata</taxon>
        <taxon>Craniata</taxon>
        <taxon>Vertebrata</taxon>
        <taxon>Euteleostomi</taxon>
        <taxon>Actinopterygii</taxon>
        <taxon>Neopterygii</taxon>
        <taxon>Teleostei</taxon>
        <taxon>Neoteleostei</taxon>
        <taxon>Acanthomorphata</taxon>
        <taxon>Ovalentaria</taxon>
        <taxon>Atherinomorphae</taxon>
        <taxon>Cyprinodontiformes</taxon>
        <taxon>Nothobranchiidae</taxon>
        <taxon>Nothobranchius</taxon>
    </lineage>
</organism>
<name>A0A1A8HWA4_NOTKU</name>
<reference evidence="1" key="2">
    <citation type="submission" date="2016-06" db="EMBL/GenBank/DDBJ databases">
        <title>The genome of a short-lived fish provides insights into sex chromosome evolution and the genetic control of aging.</title>
        <authorList>
            <person name="Reichwald K."/>
            <person name="Felder M."/>
            <person name="Petzold A."/>
            <person name="Koch P."/>
            <person name="Groth M."/>
            <person name="Platzer M."/>
        </authorList>
    </citation>
    <scope>NUCLEOTIDE SEQUENCE</scope>
    <source>
        <tissue evidence="1">Brain</tissue>
    </source>
</reference>
<gene>
    <name evidence="1" type="primary">Nfu_g_1_017859</name>
</gene>
<sequence>ETHPPLFLTWKKKLPDNNGVRVADIFQRSSLLRLPGGTGNFTKVAVSYIFNIYVTSVQR</sequence>
<protein>
    <submittedName>
        <fullName evidence="1">Uncharacterized protein</fullName>
    </submittedName>
</protein>
<accession>A0A1A8HWA4</accession>
<dbReference type="EMBL" id="HAED01002806">
    <property type="protein sequence ID" value="SBQ88660.1"/>
    <property type="molecule type" value="Transcribed_RNA"/>
</dbReference>
<evidence type="ECO:0000313" key="1">
    <source>
        <dbReference type="EMBL" id="SBQ88660.1"/>
    </source>
</evidence>
<feature type="non-terminal residue" evidence="1">
    <location>
        <position position="1"/>
    </location>
</feature>
<proteinExistence type="predicted"/>